<proteinExistence type="predicted"/>
<protein>
    <recommendedName>
        <fullName evidence="3">TLDc domain-containing protein</fullName>
    </recommendedName>
</protein>
<evidence type="ECO:0000256" key="2">
    <source>
        <dbReference type="SAM" id="MobiDB-lite"/>
    </source>
</evidence>
<dbReference type="VEuPathDB" id="AmoebaDB:EHI_050120"/>
<dbReference type="EMBL" id="BDEQ01000001">
    <property type="protein sequence ID" value="GAT91951.1"/>
    <property type="molecule type" value="Genomic_DNA"/>
</dbReference>
<dbReference type="Pfam" id="PF07534">
    <property type="entry name" value="TLD"/>
    <property type="match status" value="1"/>
</dbReference>
<dbReference type="AlphaFoldDB" id="A0A5K1VCW3"/>
<feature type="compositionally biased region" description="Polar residues" evidence="2">
    <location>
        <begin position="177"/>
        <end position="186"/>
    </location>
</feature>
<feature type="coiled-coil region" evidence="1">
    <location>
        <begin position="54"/>
        <end position="102"/>
    </location>
</feature>
<evidence type="ECO:0000256" key="1">
    <source>
        <dbReference type="SAM" id="Coils"/>
    </source>
</evidence>
<reference evidence="4 5" key="1">
    <citation type="submission" date="2016-05" db="EMBL/GenBank/DDBJ databases">
        <title>First whole genome sequencing of Entamoeba histolytica HM1:IMSS-clone-6.</title>
        <authorList>
            <person name="Mukherjee Avik.K."/>
            <person name="Izumyama S."/>
            <person name="Nakada-Tsukui K."/>
            <person name="Nozaki T."/>
        </authorList>
    </citation>
    <scope>NUCLEOTIDE SEQUENCE [LARGE SCALE GENOMIC DNA]</scope>
    <source>
        <strain evidence="4 5">HM1:IMSS clone 6</strain>
    </source>
</reference>
<comment type="caution">
    <text evidence="4">The sequence shown here is derived from an EMBL/GenBank/DDBJ whole genome shotgun (WGS) entry which is preliminary data.</text>
</comment>
<keyword evidence="1" id="KW-0175">Coiled coil</keyword>
<dbReference type="InterPro" id="IPR006571">
    <property type="entry name" value="TLDc_dom"/>
</dbReference>
<feature type="region of interest" description="Disordered" evidence="2">
    <location>
        <begin position="173"/>
        <end position="268"/>
    </location>
</feature>
<accession>A0A5K1VCW3</accession>
<dbReference type="Proteomes" id="UP000078387">
    <property type="component" value="Unassembled WGS sequence"/>
</dbReference>
<organism evidence="4 5">
    <name type="scientific">Entamoeba histolytica</name>
    <dbReference type="NCBI Taxonomy" id="5759"/>
    <lineage>
        <taxon>Eukaryota</taxon>
        <taxon>Amoebozoa</taxon>
        <taxon>Evosea</taxon>
        <taxon>Archamoebae</taxon>
        <taxon>Mastigamoebida</taxon>
        <taxon>Entamoebidae</taxon>
        <taxon>Entamoeba</taxon>
    </lineage>
</organism>
<dbReference type="VEuPathDB" id="AmoebaDB:EHI8A_084720"/>
<evidence type="ECO:0000313" key="5">
    <source>
        <dbReference type="Proteomes" id="UP000078387"/>
    </source>
</evidence>
<feature type="domain" description="TLDc" evidence="3">
    <location>
        <begin position="343"/>
        <end position="436"/>
    </location>
</feature>
<dbReference type="VEuPathDB" id="AmoebaDB:EHI5A_125600"/>
<name>A0A5K1VCW3_ENTHI</name>
<dbReference type="VEuPathDB" id="AmoebaDB:EHI7A_083150"/>
<evidence type="ECO:0000313" key="4">
    <source>
        <dbReference type="EMBL" id="GAT91951.1"/>
    </source>
</evidence>
<feature type="compositionally biased region" description="Polar residues" evidence="2">
    <location>
        <begin position="247"/>
        <end position="257"/>
    </location>
</feature>
<feature type="compositionally biased region" description="Basic and acidic residues" evidence="2">
    <location>
        <begin position="258"/>
        <end position="268"/>
    </location>
</feature>
<dbReference type="VEuPathDB" id="AmoebaDB:KM1_148730"/>
<dbReference type="OMA" id="MFKDKKD"/>
<feature type="compositionally biased region" description="Basic and acidic residues" evidence="2">
    <location>
        <begin position="205"/>
        <end position="221"/>
    </location>
</feature>
<evidence type="ECO:0000259" key="3">
    <source>
        <dbReference type="Pfam" id="PF07534"/>
    </source>
</evidence>
<gene>
    <name evidence="4" type="ORF">CL6EHI_050120</name>
</gene>
<sequence length="505" mass="58513">MLTINKNQTFITLVSRADDMCAAAENAKMVVKFTKQNLEPFSKKYLIGDQKEIKNICEEKLEQIKKIIQKREDELMEGKKIIEKMERMLKSLKEVIDLEYDNIDEICVAGNQLINETINKEILSIEKTANGDLSTFATNLKRYKDEEQPNWESKKFHYHFPEKHKNINEEIVIPSEMPNTLDTLTSGAEDENDEDSIKLKRRSFMFKEKKDKDRNNRKSMIEKSSSYSQKIEDSQPTEKVNKKDTTLNDLVSSSQPDSKTESIGELKTKELTTEMINNDQIQGENIEIKNVPNNSNGEEGTSDEEFSKLIQMRLHRSNTRTVVTDRPKELIDQFTEMIKVNQKILQKWCNCDNSKIIFDSKEDEYSIKDFSKYVINLSYLCIMACCGNDTIGCFIRKPIESTNKCMSDPRHFIFTVKLNQPDTIKQYYPKGENWQHVFTLGGIESDFLYKVNTTGGYEINTIGENTSKIMNISSTYEISEKDFVLASLKNNKPFTTDRIIILQLF</sequence>